<name>A0ABW4GT90_9ACTN</name>
<dbReference type="PANTHER" id="PTHR38011:SF2">
    <property type="entry name" value="BIFUNCTIONAL DEAMINASE-REDUCTASE DOMAIN PROTEIN"/>
    <property type="match status" value="1"/>
</dbReference>
<dbReference type="PANTHER" id="PTHR38011">
    <property type="entry name" value="DIHYDROFOLATE REDUCTASE FAMILY PROTEIN (AFU_ORTHOLOGUE AFUA_8G06820)"/>
    <property type="match status" value="1"/>
</dbReference>
<evidence type="ECO:0000259" key="1">
    <source>
        <dbReference type="Pfam" id="PF01872"/>
    </source>
</evidence>
<organism evidence="2 3">
    <name type="scientific">Nonomuraea guangzhouensis</name>
    <dbReference type="NCBI Taxonomy" id="1291555"/>
    <lineage>
        <taxon>Bacteria</taxon>
        <taxon>Bacillati</taxon>
        <taxon>Actinomycetota</taxon>
        <taxon>Actinomycetes</taxon>
        <taxon>Streptosporangiales</taxon>
        <taxon>Streptosporangiaceae</taxon>
        <taxon>Nonomuraea</taxon>
    </lineage>
</organism>
<accession>A0ABW4GT90</accession>
<proteinExistence type="predicted"/>
<dbReference type="Proteomes" id="UP001597097">
    <property type="component" value="Unassembled WGS sequence"/>
</dbReference>
<dbReference type="InterPro" id="IPR050765">
    <property type="entry name" value="Riboflavin_Biosynth_HTPR"/>
</dbReference>
<protein>
    <submittedName>
        <fullName evidence="2">Dihydrofolate reductase family protein</fullName>
    </submittedName>
</protein>
<sequence>MTTQQRTVVANIALSLDGRVAGPGGEYDMSWIVPHAVSDGARAHMVDVTRPATTALLGRKNYQGFAGFWPAVAEDDSADPNDRAFARWLNDVEKIVFSGSLERVDWDNARLATADPATVVKQLRERPGGDIIVLASSSVIRQLLDAGEVDRLSITLCPELVGGGAHLFTDGPAGSSWSLTATSTTATGAICLLYDRIRADR</sequence>
<evidence type="ECO:0000313" key="3">
    <source>
        <dbReference type="Proteomes" id="UP001597097"/>
    </source>
</evidence>
<dbReference type="Pfam" id="PF01872">
    <property type="entry name" value="RibD_C"/>
    <property type="match status" value="1"/>
</dbReference>
<dbReference type="RefSeq" id="WP_219533944.1">
    <property type="nucleotide sequence ID" value="NZ_JAHKRM010000020.1"/>
</dbReference>
<feature type="domain" description="Bacterial bifunctional deaminase-reductase C-terminal" evidence="1">
    <location>
        <begin position="6"/>
        <end position="187"/>
    </location>
</feature>
<dbReference type="EMBL" id="JBHUCM010000048">
    <property type="protein sequence ID" value="MFD1545634.1"/>
    <property type="molecule type" value="Genomic_DNA"/>
</dbReference>
<comment type="caution">
    <text evidence="2">The sequence shown here is derived from an EMBL/GenBank/DDBJ whole genome shotgun (WGS) entry which is preliminary data.</text>
</comment>
<gene>
    <name evidence="2" type="ORF">ACFSJ0_51940</name>
</gene>
<keyword evidence="3" id="KW-1185">Reference proteome</keyword>
<dbReference type="InterPro" id="IPR002734">
    <property type="entry name" value="RibDG_C"/>
</dbReference>
<reference evidence="3" key="1">
    <citation type="journal article" date="2019" name="Int. J. Syst. Evol. Microbiol.">
        <title>The Global Catalogue of Microorganisms (GCM) 10K type strain sequencing project: providing services to taxonomists for standard genome sequencing and annotation.</title>
        <authorList>
            <consortium name="The Broad Institute Genomics Platform"/>
            <consortium name="The Broad Institute Genome Sequencing Center for Infectious Disease"/>
            <person name="Wu L."/>
            <person name="Ma J."/>
        </authorList>
    </citation>
    <scope>NUCLEOTIDE SEQUENCE [LARGE SCALE GENOMIC DNA]</scope>
    <source>
        <strain evidence="3">CGMCC 1.15399</strain>
    </source>
</reference>
<evidence type="ECO:0000313" key="2">
    <source>
        <dbReference type="EMBL" id="MFD1545634.1"/>
    </source>
</evidence>